<dbReference type="InterPro" id="IPR004101">
    <property type="entry name" value="Mur_ligase_C"/>
</dbReference>
<keyword evidence="9 14" id="KW-0133">Cell shape</keyword>
<comment type="function">
    <text evidence="14">Cell wall formation.</text>
</comment>
<dbReference type="InterPro" id="IPR036615">
    <property type="entry name" value="Mur_ligase_C_dom_sf"/>
</dbReference>
<evidence type="ECO:0000256" key="12">
    <source>
        <dbReference type="ARBA" id="ARBA00023316"/>
    </source>
</evidence>
<dbReference type="InterPro" id="IPR036565">
    <property type="entry name" value="Mur-like_cat_sf"/>
</dbReference>
<dbReference type="SUPFAM" id="SSF53623">
    <property type="entry name" value="MurD-like peptide ligases, catalytic domain"/>
    <property type="match status" value="1"/>
</dbReference>
<keyword evidence="7 14" id="KW-0547">Nucleotide-binding</keyword>
<dbReference type="HAMAP" id="MF_00046">
    <property type="entry name" value="MurC"/>
    <property type="match status" value="1"/>
</dbReference>
<comment type="similarity">
    <text evidence="14">Belongs to the MurCDEF family.</text>
</comment>
<evidence type="ECO:0000256" key="10">
    <source>
        <dbReference type="ARBA" id="ARBA00022984"/>
    </source>
</evidence>
<comment type="caution">
    <text evidence="18">The sequence shown here is derived from an EMBL/GenBank/DDBJ whole genome shotgun (WGS) entry which is preliminary data.</text>
</comment>
<reference evidence="18 19" key="1">
    <citation type="submission" date="2019-09" db="EMBL/GenBank/DDBJ databases">
        <title>Wenzhouxiangella sp. Genome sequencing and assembly.</title>
        <authorList>
            <person name="Zhang R."/>
        </authorList>
    </citation>
    <scope>NUCLEOTIDE SEQUENCE [LARGE SCALE GENOMIC DNA]</scope>
    <source>
        <strain evidence="18 19">W260</strain>
    </source>
</reference>
<feature type="domain" description="Mur ligase central" evidence="17">
    <location>
        <begin position="109"/>
        <end position="290"/>
    </location>
</feature>
<dbReference type="EMBL" id="VYXP01000012">
    <property type="protein sequence ID" value="KAA9129766.1"/>
    <property type="molecule type" value="Genomic_DNA"/>
</dbReference>
<sequence length="471" mass="49949">MRRVRRVHMVGIGGTGMCGIAEVLVNLGFEVSGSDLADSAATRHLQKLGVTLHRGHDAAHLGDADVLVTSSAVPEDNPEVAAARTARVPVVPRAQMLSELMRFRRGIAIAGTHGKTTTTSLTASLLAEAGEDPTFVIGGVLNAWGSNARLGQGEYLVAEADESDGSFLLLQPVVALVTNIDRDHLETYGGRFDRLREAFDDFLQRLPFYGAAVLCADDPEAAALAARAPRAVVTYGLSEGADVRADNVRQDGRKMIFDAWLPGAGAPFEVTLNLPGVHNVRNALGALAIAWELGLDARAAARCFATFEGVGRRFSALGDVRLGGHRVPVVEDYGHHPTELAATLAAARGGWPDARLVVVFQPHRYTRTRDLFDDFSRVLAEADVLVLTEIYAAGEPPIEGVDAAALCQSIRARGKVDPILVPALDQLAATLDDLARPGDLVLLLGAGSMDQVASDLRRRAANDANAGEDAA</sequence>
<dbReference type="Pfam" id="PF01225">
    <property type="entry name" value="Mur_ligase"/>
    <property type="match status" value="1"/>
</dbReference>
<evidence type="ECO:0000256" key="6">
    <source>
        <dbReference type="ARBA" id="ARBA00022618"/>
    </source>
</evidence>
<keyword evidence="8 14" id="KW-0067">ATP-binding</keyword>
<dbReference type="UniPathway" id="UPA00219"/>
<dbReference type="InterPro" id="IPR013221">
    <property type="entry name" value="Mur_ligase_cen"/>
</dbReference>
<evidence type="ECO:0000256" key="2">
    <source>
        <dbReference type="ARBA" id="ARBA00004752"/>
    </source>
</evidence>
<dbReference type="Proteomes" id="UP000325372">
    <property type="component" value="Unassembled WGS sequence"/>
</dbReference>
<dbReference type="InterPro" id="IPR000713">
    <property type="entry name" value="Mur_ligase_N"/>
</dbReference>
<dbReference type="InterPro" id="IPR050061">
    <property type="entry name" value="MurCDEF_pg_biosynth"/>
</dbReference>
<dbReference type="Pfam" id="PF08245">
    <property type="entry name" value="Mur_ligase_M"/>
    <property type="match status" value="1"/>
</dbReference>
<dbReference type="NCBIfam" id="TIGR01082">
    <property type="entry name" value="murC"/>
    <property type="match status" value="1"/>
</dbReference>
<dbReference type="GO" id="GO:0005737">
    <property type="term" value="C:cytoplasm"/>
    <property type="evidence" value="ECO:0007669"/>
    <property type="project" value="UniProtKB-SubCell"/>
</dbReference>
<evidence type="ECO:0000256" key="13">
    <source>
        <dbReference type="ARBA" id="ARBA00047833"/>
    </source>
</evidence>
<proteinExistence type="inferred from homology"/>
<comment type="subcellular location">
    <subcellularLocation>
        <location evidence="1 14">Cytoplasm</location>
    </subcellularLocation>
</comment>
<keyword evidence="10 14" id="KW-0573">Peptidoglycan synthesis</keyword>
<keyword evidence="5 14" id="KW-0436">Ligase</keyword>
<dbReference type="GO" id="GO:0071555">
    <property type="term" value="P:cell wall organization"/>
    <property type="evidence" value="ECO:0007669"/>
    <property type="project" value="UniProtKB-KW"/>
</dbReference>
<dbReference type="SUPFAM" id="SSF51984">
    <property type="entry name" value="MurCD N-terminal domain"/>
    <property type="match status" value="1"/>
</dbReference>
<dbReference type="SUPFAM" id="SSF53244">
    <property type="entry name" value="MurD-like peptide ligases, peptide-binding domain"/>
    <property type="match status" value="1"/>
</dbReference>
<evidence type="ECO:0000259" key="15">
    <source>
        <dbReference type="Pfam" id="PF01225"/>
    </source>
</evidence>
<evidence type="ECO:0000256" key="3">
    <source>
        <dbReference type="ARBA" id="ARBA00012211"/>
    </source>
</evidence>
<evidence type="ECO:0000256" key="8">
    <source>
        <dbReference type="ARBA" id="ARBA00022840"/>
    </source>
</evidence>
<evidence type="ECO:0000256" key="9">
    <source>
        <dbReference type="ARBA" id="ARBA00022960"/>
    </source>
</evidence>
<dbReference type="PANTHER" id="PTHR43445">
    <property type="entry name" value="UDP-N-ACETYLMURAMATE--L-ALANINE LIGASE-RELATED"/>
    <property type="match status" value="1"/>
</dbReference>
<dbReference type="PANTHER" id="PTHR43445:SF3">
    <property type="entry name" value="UDP-N-ACETYLMURAMATE--L-ALANINE LIGASE"/>
    <property type="match status" value="1"/>
</dbReference>
<organism evidence="18 19">
    <name type="scientific">Marinihelvus fidelis</name>
    <dbReference type="NCBI Taxonomy" id="2613842"/>
    <lineage>
        <taxon>Bacteria</taxon>
        <taxon>Pseudomonadati</taxon>
        <taxon>Pseudomonadota</taxon>
        <taxon>Gammaproteobacteria</taxon>
        <taxon>Chromatiales</taxon>
        <taxon>Wenzhouxiangellaceae</taxon>
        <taxon>Marinihelvus</taxon>
    </lineage>
</organism>
<comment type="pathway">
    <text evidence="2 14">Cell wall biogenesis; peptidoglycan biosynthesis.</text>
</comment>
<evidence type="ECO:0000256" key="5">
    <source>
        <dbReference type="ARBA" id="ARBA00022598"/>
    </source>
</evidence>
<keyword evidence="19" id="KW-1185">Reference proteome</keyword>
<dbReference type="GO" id="GO:0051301">
    <property type="term" value="P:cell division"/>
    <property type="evidence" value="ECO:0007669"/>
    <property type="project" value="UniProtKB-KW"/>
</dbReference>
<dbReference type="GO" id="GO:0005524">
    <property type="term" value="F:ATP binding"/>
    <property type="evidence" value="ECO:0007669"/>
    <property type="project" value="UniProtKB-UniRule"/>
</dbReference>
<feature type="domain" description="Mur ligase N-terminal catalytic" evidence="15">
    <location>
        <begin position="7"/>
        <end position="104"/>
    </location>
</feature>
<protein>
    <recommendedName>
        <fullName evidence="3 14">UDP-N-acetylmuramate--L-alanine ligase</fullName>
        <ecNumber evidence="3 14">6.3.2.8</ecNumber>
    </recommendedName>
    <alternativeName>
        <fullName evidence="14">UDP-N-acetylmuramoyl-L-alanine synthetase</fullName>
    </alternativeName>
</protein>
<keyword evidence="6 14" id="KW-0132">Cell division</keyword>
<dbReference type="Pfam" id="PF02875">
    <property type="entry name" value="Mur_ligase_C"/>
    <property type="match status" value="1"/>
</dbReference>
<keyword evidence="11 14" id="KW-0131">Cell cycle</keyword>
<evidence type="ECO:0000313" key="18">
    <source>
        <dbReference type="EMBL" id="KAA9129766.1"/>
    </source>
</evidence>
<keyword evidence="12 14" id="KW-0961">Cell wall biogenesis/degradation</keyword>
<evidence type="ECO:0000256" key="4">
    <source>
        <dbReference type="ARBA" id="ARBA00022490"/>
    </source>
</evidence>
<accession>A0A5N0T7G9</accession>
<evidence type="ECO:0000259" key="16">
    <source>
        <dbReference type="Pfam" id="PF02875"/>
    </source>
</evidence>
<dbReference type="Gene3D" id="3.40.50.720">
    <property type="entry name" value="NAD(P)-binding Rossmann-like Domain"/>
    <property type="match status" value="1"/>
</dbReference>
<dbReference type="InterPro" id="IPR005758">
    <property type="entry name" value="UDP-N-AcMur_Ala_ligase_MurC"/>
</dbReference>
<evidence type="ECO:0000256" key="11">
    <source>
        <dbReference type="ARBA" id="ARBA00023306"/>
    </source>
</evidence>
<evidence type="ECO:0000259" key="17">
    <source>
        <dbReference type="Pfam" id="PF08245"/>
    </source>
</evidence>
<evidence type="ECO:0000256" key="14">
    <source>
        <dbReference type="HAMAP-Rule" id="MF_00046"/>
    </source>
</evidence>
<gene>
    <name evidence="14" type="primary">murC</name>
    <name evidence="18" type="ORF">F3N42_14400</name>
</gene>
<dbReference type="AlphaFoldDB" id="A0A5N0T7G9"/>
<dbReference type="GO" id="GO:0009252">
    <property type="term" value="P:peptidoglycan biosynthetic process"/>
    <property type="evidence" value="ECO:0007669"/>
    <property type="project" value="UniProtKB-UniRule"/>
</dbReference>
<feature type="domain" description="Mur ligase C-terminal" evidence="16">
    <location>
        <begin position="325"/>
        <end position="447"/>
    </location>
</feature>
<dbReference type="EC" id="6.3.2.8" evidence="3 14"/>
<evidence type="ECO:0000313" key="19">
    <source>
        <dbReference type="Proteomes" id="UP000325372"/>
    </source>
</evidence>
<keyword evidence="4 14" id="KW-0963">Cytoplasm</keyword>
<dbReference type="GO" id="GO:0008360">
    <property type="term" value="P:regulation of cell shape"/>
    <property type="evidence" value="ECO:0007669"/>
    <property type="project" value="UniProtKB-KW"/>
</dbReference>
<comment type="catalytic activity">
    <reaction evidence="13 14">
        <text>UDP-N-acetyl-alpha-D-muramate + L-alanine + ATP = UDP-N-acetyl-alpha-D-muramoyl-L-alanine + ADP + phosphate + H(+)</text>
        <dbReference type="Rhea" id="RHEA:23372"/>
        <dbReference type="ChEBI" id="CHEBI:15378"/>
        <dbReference type="ChEBI" id="CHEBI:30616"/>
        <dbReference type="ChEBI" id="CHEBI:43474"/>
        <dbReference type="ChEBI" id="CHEBI:57972"/>
        <dbReference type="ChEBI" id="CHEBI:70757"/>
        <dbReference type="ChEBI" id="CHEBI:83898"/>
        <dbReference type="ChEBI" id="CHEBI:456216"/>
        <dbReference type="EC" id="6.3.2.8"/>
    </reaction>
</comment>
<feature type="binding site" evidence="14">
    <location>
        <begin position="111"/>
        <end position="117"/>
    </location>
    <ligand>
        <name>ATP</name>
        <dbReference type="ChEBI" id="CHEBI:30616"/>
    </ligand>
</feature>
<dbReference type="GO" id="GO:0008763">
    <property type="term" value="F:UDP-N-acetylmuramate-L-alanine ligase activity"/>
    <property type="evidence" value="ECO:0007669"/>
    <property type="project" value="UniProtKB-UniRule"/>
</dbReference>
<evidence type="ECO:0000256" key="7">
    <source>
        <dbReference type="ARBA" id="ARBA00022741"/>
    </source>
</evidence>
<dbReference type="Gene3D" id="3.40.1190.10">
    <property type="entry name" value="Mur-like, catalytic domain"/>
    <property type="match status" value="1"/>
</dbReference>
<dbReference type="Gene3D" id="3.90.190.20">
    <property type="entry name" value="Mur ligase, C-terminal domain"/>
    <property type="match status" value="1"/>
</dbReference>
<name>A0A5N0T7G9_9GAMM</name>
<evidence type="ECO:0000256" key="1">
    <source>
        <dbReference type="ARBA" id="ARBA00004496"/>
    </source>
</evidence>